<protein>
    <recommendedName>
        <fullName evidence="1">Metal-dependent carboxypeptidase</fullName>
        <ecNumber evidence="1">3.4.17.19</ecNumber>
    </recommendedName>
</protein>
<evidence type="ECO:0000313" key="4">
    <source>
        <dbReference type="EMBL" id="GIL41058.1"/>
    </source>
</evidence>
<name>A0A8S8XAN9_9PROT</name>
<comment type="cofactor">
    <cofactor evidence="2">
        <name>Zn(2+)</name>
        <dbReference type="ChEBI" id="CHEBI:29105"/>
    </cofactor>
    <text evidence="2">Binds 1 zinc ion per subunit.</text>
</comment>
<feature type="binding site" evidence="2">
    <location>
        <position position="263"/>
    </location>
    <ligand>
        <name>Zn(2+)</name>
        <dbReference type="ChEBI" id="CHEBI:29105"/>
        <note>catalytic</note>
    </ligand>
</feature>
<feature type="active site" description="Proton donor/acceptor" evidence="3">
    <location>
        <position position="264"/>
    </location>
</feature>
<feature type="binding site" evidence="2">
    <location>
        <position position="267"/>
    </location>
    <ligand>
        <name>Zn(2+)</name>
        <dbReference type="ChEBI" id="CHEBI:29105"/>
        <note>catalytic</note>
    </ligand>
</feature>
<evidence type="ECO:0000313" key="5">
    <source>
        <dbReference type="Proteomes" id="UP000681075"/>
    </source>
</evidence>
<dbReference type="Proteomes" id="UP000681075">
    <property type="component" value="Unassembled WGS sequence"/>
</dbReference>
<keyword evidence="5" id="KW-1185">Reference proteome</keyword>
<dbReference type="SUPFAM" id="SSF55486">
    <property type="entry name" value="Metalloproteases ('zincins'), catalytic domain"/>
    <property type="match status" value="1"/>
</dbReference>
<dbReference type="Gene3D" id="1.10.1370.30">
    <property type="match status" value="1"/>
</dbReference>
<gene>
    <name evidence="4" type="ORF">TMPK1_32950</name>
</gene>
<dbReference type="CDD" id="cd06460">
    <property type="entry name" value="M32_Taq"/>
    <property type="match status" value="1"/>
</dbReference>
<keyword evidence="1 4" id="KW-0121">Carboxypeptidase</keyword>
<keyword evidence="1" id="KW-0645">Protease</keyword>
<dbReference type="PROSITE" id="PS52034">
    <property type="entry name" value="PEPTIDASE_M32"/>
    <property type="match status" value="1"/>
</dbReference>
<comment type="function">
    <text evidence="1">Broad specificity carboxypetidase that releases amino acids sequentially from the C-terminus, including neutral, aromatic, polar and basic residues.</text>
</comment>
<dbReference type="RefSeq" id="WP_420244386.1">
    <property type="nucleotide sequence ID" value="NZ_BOPV01000001.1"/>
</dbReference>
<dbReference type="PANTHER" id="PTHR34217:SF1">
    <property type="entry name" value="CARBOXYPEPTIDASE 1"/>
    <property type="match status" value="1"/>
</dbReference>
<keyword evidence="2" id="KW-0862">Zinc</keyword>
<keyword evidence="1" id="KW-0482">Metalloprotease</keyword>
<dbReference type="AlphaFoldDB" id="A0A8S8XAN9"/>
<evidence type="ECO:0000256" key="1">
    <source>
        <dbReference type="PIRNR" id="PIRNR006615"/>
    </source>
</evidence>
<dbReference type="GO" id="GO:0046872">
    <property type="term" value="F:metal ion binding"/>
    <property type="evidence" value="ECO:0007669"/>
    <property type="project" value="UniProtKB-KW"/>
</dbReference>
<organism evidence="4 5">
    <name type="scientific">Roseiterribacter gracilis</name>
    <dbReference type="NCBI Taxonomy" id="2812848"/>
    <lineage>
        <taxon>Bacteria</taxon>
        <taxon>Pseudomonadati</taxon>
        <taxon>Pseudomonadota</taxon>
        <taxon>Alphaproteobacteria</taxon>
        <taxon>Rhodospirillales</taxon>
        <taxon>Roseiterribacteraceae</taxon>
        <taxon>Roseiterribacter</taxon>
    </lineage>
</organism>
<keyword evidence="1 2" id="KW-0479">Metal-binding</keyword>
<dbReference type="InterPro" id="IPR001333">
    <property type="entry name" value="Peptidase_M32_Taq"/>
</dbReference>
<dbReference type="EMBL" id="BOPV01000001">
    <property type="protein sequence ID" value="GIL41058.1"/>
    <property type="molecule type" value="Genomic_DNA"/>
</dbReference>
<dbReference type="GO" id="GO:0006508">
    <property type="term" value="P:proteolysis"/>
    <property type="evidence" value="ECO:0007669"/>
    <property type="project" value="UniProtKB-UniRule"/>
</dbReference>
<proteinExistence type="inferred from homology"/>
<sequence length="497" mass="55594">MKTYRELELRFARLADLSAALAVLGWDERTMMPAGASPARAETTAGLRVLSHELLTGNELGDLLDAADAEHNQLDDWQRANLHEMRWQRLHATAVPADLVHALALIESKTEMAWRAAKPNSDFPAVRPLLEETIKLVRESAVAKAELLGLSPYDALMDQYDPGLRTAFVDPIFDAYAAFLPAFLERVLAKQASEELLPIEGPFALDKQRALALEAMRAVGFDFNRGRLDESLHPFCGGAPGDVRITTRYDEHDFARSLMGVLHETGHAMYELGLPESWRRQPVGEARGMTVHESQSLLVEMQACRGAEFLSWLTPQLRDAFGGEGPAWSETNLRRHLTRVRRSLIRVDADEVTYPAHVILRYRLERGLLSGDLPVADLPEAWNHGLDALLGVRPPDDRRGCLQDIHWYAATFGYFATYSLGAMTAAQLFAAAEAAEPNLRADLARGDFRRLMGWLGRNVHAQGRRYSTEELVTRATGRALDPTIFQAHLQRRYLDEA</sequence>
<dbReference type="PRINTS" id="PR00998">
    <property type="entry name" value="CRBOXYPTASET"/>
</dbReference>
<comment type="caution">
    <text evidence="4">The sequence shown here is derived from an EMBL/GenBank/DDBJ whole genome shotgun (WGS) entry which is preliminary data.</text>
</comment>
<evidence type="ECO:0000256" key="2">
    <source>
        <dbReference type="PIRSR" id="PIRSR006615-1"/>
    </source>
</evidence>
<evidence type="ECO:0000256" key="3">
    <source>
        <dbReference type="PIRSR" id="PIRSR006615-2"/>
    </source>
</evidence>
<keyword evidence="1" id="KW-0378">Hydrolase</keyword>
<reference evidence="4" key="1">
    <citation type="submission" date="2021-02" db="EMBL/GenBank/DDBJ databases">
        <title>Genome sequence of Rhodospirillales sp. strain TMPK1 isolated from soil.</title>
        <authorList>
            <person name="Nakai R."/>
            <person name="Kusada H."/>
            <person name="Tamaki H."/>
        </authorList>
    </citation>
    <scope>NUCLEOTIDE SEQUENCE</scope>
    <source>
        <strain evidence="4">TMPK1</strain>
    </source>
</reference>
<feature type="binding site" evidence="2">
    <location>
        <position position="293"/>
    </location>
    <ligand>
        <name>Zn(2+)</name>
        <dbReference type="ChEBI" id="CHEBI:29105"/>
        <note>catalytic</note>
    </ligand>
</feature>
<dbReference type="PANTHER" id="PTHR34217">
    <property type="entry name" value="METAL-DEPENDENT CARBOXYPEPTIDASE"/>
    <property type="match status" value="1"/>
</dbReference>
<comment type="catalytic activity">
    <reaction evidence="1">
        <text>Release of a C-terminal amino acid with broad specificity, except for -Pro.</text>
        <dbReference type="EC" id="3.4.17.19"/>
    </reaction>
</comment>
<accession>A0A8S8XAN9</accession>
<dbReference type="EC" id="3.4.17.19" evidence="1"/>
<comment type="similarity">
    <text evidence="1">Belongs to the peptidase M32 family.</text>
</comment>
<dbReference type="Pfam" id="PF02074">
    <property type="entry name" value="Peptidase_M32"/>
    <property type="match status" value="1"/>
</dbReference>
<dbReference type="PIRSF" id="PIRSF006615">
    <property type="entry name" value="Zn_crbxpep_Taq"/>
    <property type="match status" value="1"/>
</dbReference>
<dbReference type="GO" id="GO:0004181">
    <property type="term" value="F:metallocarboxypeptidase activity"/>
    <property type="evidence" value="ECO:0007669"/>
    <property type="project" value="UniProtKB-UniRule"/>
</dbReference>